<feature type="non-terminal residue" evidence="1">
    <location>
        <position position="449"/>
    </location>
</feature>
<organism evidence="1 2">
    <name type="scientific">Funneliformis geosporum</name>
    <dbReference type="NCBI Taxonomy" id="1117311"/>
    <lineage>
        <taxon>Eukaryota</taxon>
        <taxon>Fungi</taxon>
        <taxon>Fungi incertae sedis</taxon>
        <taxon>Mucoromycota</taxon>
        <taxon>Glomeromycotina</taxon>
        <taxon>Glomeromycetes</taxon>
        <taxon>Glomerales</taxon>
        <taxon>Glomeraceae</taxon>
        <taxon>Funneliformis</taxon>
    </lineage>
</organism>
<comment type="caution">
    <text evidence="1">The sequence shown here is derived from an EMBL/GenBank/DDBJ whole genome shotgun (WGS) entry which is preliminary data.</text>
</comment>
<keyword evidence="2" id="KW-1185">Reference proteome</keyword>
<dbReference type="EMBL" id="CAMKVN010006216">
    <property type="protein sequence ID" value="CAI2190049.1"/>
    <property type="molecule type" value="Genomic_DNA"/>
</dbReference>
<gene>
    <name evidence="1" type="ORF">FWILDA_LOCUS14382</name>
</gene>
<accession>A0A9W4T2V0</accession>
<proteinExistence type="predicted"/>
<reference evidence="1" key="1">
    <citation type="submission" date="2022-08" db="EMBL/GenBank/DDBJ databases">
        <authorList>
            <person name="Kallberg Y."/>
            <person name="Tangrot J."/>
            <person name="Rosling A."/>
        </authorList>
    </citation>
    <scope>NUCLEOTIDE SEQUENCE</scope>
    <source>
        <strain evidence="1">Wild A</strain>
    </source>
</reference>
<dbReference type="AlphaFoldDB" id="A0A9W4T2V0"/>
<dbReference type="Proteomes" id="UP001153678">
    <property type="component" value="Unassembled WGS sequence"/>
</dbReference>
<evidence type="ECO:0000313" key="1">
    <source>
        <dbReference type="EMBL" id="CAI2190049.1"/>
    </source>
</evidence>
<sequence length="449" mass="51855">ENKLVIKIDQVGDRVPKFSVADDISEVYGRYENNCWKDILKGLLIAISSDPSKCSYHILYAPALFIDYHELKAFTELVYIITSEKVGKYIDRGLPDQNFILRLIGSAKKSCIKHIFQFSLDNGWNELDHVRVQLPSSLRLEVSSRILSIEKNNILLRISVGSDILQKHTNLVLQKHFNYLRDWTIEEKDSENFNSDERRKVFECDPSIAEKIQQENKNLSPTSHRIKDSKTYKERYVRPLLNKGNIYVGSPWETGKTYVLEHIIISDDSHLAGQSIEKLYKLIQEARRIIVIDNDLTDLNIEWIKALQTILTELWNWIKQMSLLPFENWKSASLICHFRKDLQEIVRALKTDFPELQIKEYHGKSDPVEKAHDFIGIEVSIIESGPKSEENTLSQVVKAKCSIVKAKEVSDISNATIINHETAELLENKPKKTLERDALFRPASYYGLL</sequence>
<dbReference type="OrthoDB" id="2373574at2759"/>
<protein>
    <submittedName>
        <fullName evidence="1">2557_t:CDS:1</fullName>
    </submittedName>
</protein>
<name>A0A9W4T2V0_9GLOM</name>
<evidence type="ECO:0000313" key="2">
    <source>
        <dbReference type="Proteomes" id="UP001153678"/>
    </source>
</evidence>